<dbReference type="RefSeq" id="WP_139261651.1">
    <property type="nucleotide sequence ID" value="NZ_FQWH01000007.1"/>
</dbReference>
<accession>A0A1M5QNW2</accession>
<protein>
    <submittedName>
        <fullName evidence="2">Uncharacterized protein</fullName>
    </submittedName>
</protein>
<feature type="transmembrane region" description="Helical" evidence="1">
    <location>
        <begin position="41"/>
        <end position="61"/>
    </location>
</feature>
<organism evidence="2 3">
    <name type="scientific">Flavobacterium johnsoniae</name>
    <name type="common">Cytophaga johnsonae</name>
    <dbReference type="NCBI Taxonomy" id="986"/>
    <lineage>
        <taxon>Bacteria</taxon>
        <taxon>Pseudomonadati</taxon>
        <taxon>Bacteroidota</taxon>
        <taxon>Flavobacteriia</taxon>
        <taxon>Flavobacteriales</taxon>
        <taxon>Flavobacteriaceae</taxon>
        <taxon>Flavobacterium</taxon>
    </lineage>
</organism>
<dbReference type="EMBL" id="FQWH01000007">
    <property type="protein sequence ID" value="SHH15785.1"/>
    <property type="molecule type" value="Genomic_DNA"/>
</dbReference>
<evidence type="ECO:0000313" key="3">
    <source>
        <dbReference type="Proteomes" id="UP000184112"/>
    </source>
</evidence>
<keyword evidence="1" id="KW-0812">Transmembrane</keyword>
<evidence type="ECO:0000313" key="2">
    <source>
        <dbReference type="EMBL" id="SHH15785.1"/>
    </source>
</evidence>
<dbReference type="Proteomes" id="UP000184112">
    <property type="component" value="Unassembled WGS sequence"/>
</dbReference>
<gene>
    <name evidence="2" type="ORF">SAMN05444388_107110</name>
</gene>
<sequence>MKSLFKRRTEPFVYHKIYLLVRKRWAEKMQRATAGLSKTKLVCGLVLFTVMASSYLIYNLYKAFYKETEAPAASKIKTINLKN</sequence>
<reference evidence="2 3" key="1">
    <citation type="submission" date="2016-11" db="EMBL/GenBank/DDBJ databases">
        <authorList>
            <person name="Jaros S."/>
            <person name="Januszkiewicz K."/>
            <person name="Wedrychowicz H."/>
        </authorList>
    </citation>
    <scope>NUCLEOTIDE SEQUENCE [LARGE SCALE GENOMIC DNA]</scope>
    <source>
        <strain evidence="2 3">DSM 6792</strain>
    </source>
</reference>
<proteinExistence type="predicted"/>
<dbReference type="AlphaFoldDB" id="A0A1M5QNW2"/>
<keyword evidence="1" id="KW-0472">Membrane</keyword>
<evidence type="ECO:0000256" key="1">
    <source>
        <dbReference type="SAM" id="Phobius"/>
    </source>
</evidence>
<keyword evidence="1" id="KW-1133">Transmembrane helix</keyword>
<name>A0A1M5QNW2_FLAJO</name>